<dbReference type="AlphaFoldDB" id="A0A5E4PEB0"/>
<dbReference type="NCBIfam" id="TIGR03440">
    <property type="entry name" value="egtB_TIGR03440"/>
    <property type="match status" value="1"/>
</dbReference>
<dbReference type="KEGG" id="asip:AQUSIP_02090"/>
<keyword evidence="1" id="KW-0560">Oxidoreductase</keyword>
<name>A0A5E4PEB0_9COXI</name>
<dbReference type="Gene3D" id="3.90.1580.10">
    <property type="entry name" value="paralog of FGE (formylglycine-generating enzyme)"/>
    <property type="match status" value="1"/>
</dbReference>
<evidence type="ECO:0000256" key="2">
    <source>
        <dbReference type="ARBA" id="ARBA00023004"/>
    </source>
</evidence>
<dbReference type="EMBL" id="LR699119">
    <property type="protein sequence ID" value="VVC74935.1"/>
    <property type="molecule type" value="Genomic_DNA"/>
</dbReference>
<dbReference type="SUPFAM" id="SSF56436">
    <property type="entry name" value="C-type lectin-like"/>
    <property type="match status" value="1"/>
</dbReference>
<dbReference type="InterPro" id="IPR042095">
    <property type="entry name" value="SUMF_sf"/>
</dbReference>
<dbReference type="Proteomes" id="UP000324194">
    <property type="component" value="Chromosome 1"/>
</dbReference>
<dbReference type="Pfam" id="PF03781">
    <property type="entry name" value="FGE-sulfatase"/>
    <property type="match status" value="1"/>
</dbReference>
<dbReference type="Pfam" id="PF12867">
    <property type="entry name" value="DinB_2"/>
    <property type="match status" value="1"/>
</dbReference>
<dbReference type="GO" id="GO:0052699">
    <property type="term" value="P:ergothioneine biosynthetic process"/>
    <property type="evidence" value="ECO:0007669"/>
    <property type="project" value="InterPro"/>
</dbReference>
<dbReference type="PANTHER" id="PTHR23150:SF36">
    <property type="entry name" value="HERCYNINE OXYGENASE"/>
    <property type="match status" value="1"/>
</dbReference>
<evidence type="ECO:0000259" key="5">
    <source>
        <dbReference type="Pfam" id="PF12867"/>
    </source>
</evidence>
<evidence type="ECO:0000313" key="7">
    <source>
        <dbReference type="Proteomes" id="UP000324194"/>
    </source>
</evidence>
<evidence type="ECO:0000259" key="4">
    <source>
        <dbReference type="Pfam" id="PF03781"/>
    </source>
</evidence>
<feature type="domain" description="Sulfatase-modifying factor enzyme-like" evidence="4">
    <location>
        <begin position="180"/>
        <end position="414"/>
    </location>
</feature>
<evidence type="ECO:0000256" key="3">
    <source>
        <dbReference type="ARBA" id="ARBA00037882"/>
    </source>
</evidence>
<dbReference type="InterPro" id="IPR017806">
    <property type="entry name" value="EgtB"/>
</dbReference>
<dbReference type="InterPro" id="IPR016187">
    <property type="entry name" value="CTDL_fold"/>
</dbReference>
<proteinExistence type="predicted"/>
<accession>A0A5E4PEB0</accession>
<protein>
    <submittedName>
        <fullName evidence="6">Iron(II)-dependent oxidoreductase EgtB</fullName>
    </submittedName>
</protein>
<sequence>MKQQLIHSYQKVRDRTTAICQPLAVEDYVIQSMEDVSPPKWHLAHTTWFFETFLLLPHLPEYSAFDPMFQMLFNSYYQSLGNPYPRMRRGLLSRPTVEEVYRYRQHVDECLCTWLDDLPETRMKKVEDLLVMGMHHEQQHQELLLMDIKYNFSIHPAYPAYIQNTKTTASKQSAPMSLHSVEGGIFEMGYGGRQFCFDNELPRHQVILKPYLFASRLVTNREFLEFIHAGGYQCADHWLSDGWDCVQKFRWDSPLYWRKINAEWFEFTLTGLQRLHPDEPVSHVSYYEADAYARWRNLRLPSEAEWEHYANLHGLTPGNGNFLETGRYHPAACGENHKQQLFGDLWEWTSSAYSPYPGYKPAKGALGEYNGKFMSNQYVLRGGCCVTPRTHIRESYRNFFQPDKRWQFSGIRLADDA</sequence>
<evidence type="ECO:0000313" key="6">
    <source>
        <dbReference type="EMBL" id="VVC74935.1"/>
    </source>
</evidence>
<keyword evidence="2" id="KW-0408">Iron</keyword>
<comment type="pathway">
    <text evidence="3">Amino-acid biosynthesis; ergothioneine biosynthesis.</text>
</comment>
<reference evidence="6 7" key="1">
    <citation type="submission" date="2019-08" db="EMBL/GenBank/DDBJ databases">
        <authorList>
            <person name="Guy L."/>
        </authorList>
    </citation>
    <scope>NUCLEOTIDE SEQUENCE [LARGE SCALE GENOMIC DNA]</scope>
    <source>
        <strain evidence="6 7">SGT-108</strain>
    </source>
</reference>
<dbReference type="PANTHER" id="PTHR23150">
    <property type="entry name" value="SULFATASE MODIFYING FACTOR 1, 2"/>
    <property type="match status" value="1"/>
</dbReference>
<dbReference type="InterPro" id="IPR051043">
    <property type="entry name" value="Sulfatase_Mod_Factor_Kinase"/>
</dbReference>
<dbReference type="InterPro" id="IPR005532">
    <property type="entry name" value="SUMF_dom"/>
</dbReference>
<dbReference type="InterPro" id="IPR024775">
    <property type="entry name" value="DinB-like"/>
</dbReference>
<evidence type="ECO:0000256" key="1">
    <source>
        <dbReference type="ARBA" id="ARBA00023002"/>
    </source>
</evidence>
<gene>
    <name evidence="6" type="primary">egtB</name>
    <name evidence="6" type="ORF">AQUSIP_02090</name>
</gene>
<dbReference type="InterPro" id="IPR034660">
    <property type="entry name" value="DinB/YfiT-like"/>
</dbReference>
<dbReference type="SUPFAM" id="SSF109854">
    <property type="entry name" value="DinB/YfiT-like putative metalloenzymes"/>
    <property type="match status" value="1"/>
</dbReference>
<keyword evidence="7" id="KW-1185">Reference proteome</keyword>
<feature type="domain" description="DinB-like" evidence="5">
    <location>
        <begin position="9"/>
        <end position="143"/>
    </location>
</feature>
<organism evidence="6 7">
    <name type="scientific">Aquicella siphonis</name>
    <dbReference type="NCBI Taxonomy" id="254247"/>
    <lineage>
        <taxon>Bacteria</taxon>
        <taxon>Pseudomonadati</taxon>
        <taxon>Pseudomonadota</taxon>
        <taxon>Gammaproteobacteria</taxon>
        <taxon>Legionellales</taxon>
        <taxon>Coxiellaceae</taxon>
        <taxon>Aquicella</taxon>
    </lineage>
</organism>